<keyword evidence="5" id="KW-0325">Glycoprotein</keyword>
<protein>
    <recommendedName>
        <fullName evidence="7">Chitin-binding type-2 domain-containing protein</fullName>
    </recommendedName>
</protein>
<evidence type="ECO:0000256" key="1">
    <source>
        <dbReference type="ARBA" id="ARBA00022669"/>
    </source>
</evidence>
<feature type="signal peptide" evidence="6">
    <location>
        <begin position="1"/>
        <end position="16"/>
    </location>
</feature>
<evidence type="ECO:0000256" key="6">
    <source>
        <dbReference type="SAM" id="SignalP"/>
    </source>
</evidence>
<gene>
    <name evidence="8" type="ORF">LOTGIDRAFT_228442</name>
</gene>
<dbReference type="EMBL" id="KB201304">
    <property type="protein sequence ID" value="ESO97926.1"/>
    <property type="molecule type" value="Genomic_DNA"/>
</dbReference>
<accession>V4AWM7</accession>
<organism evidence="8 9">
    <name type="scientific">Lottia gigantea</name>
    <name type="common">Giant owl limpet</name>
    <dbReference type="NCBI Taxonomy" id="225164"/>
    <lineage>
        <taxon>Eukaryota</taxon>
        <taxon>Metazoa</taxon>
        <taxon>Spiralia</taxon>
        <taxon>Lophotrochozoa</taxon>
        <taxon>Mollusca</taxon>
        <taxon>Gastropoda</taxon>
        <taxon>Patellogastropoda</taxon>
        <taxon>Lottioidea</taxon>
        <taxon>Lottiidae</taxon>
        <taxon>Lottia</taxon>
    </lineage>
</organism>
<dbReference type="Gene3D" id="2.170.140.10">
    <property type="entry name" value="Chitin binding domain"/>
    <property type="match status" value="2"/>
</dbReference>
<dbReference type="PROSITE" id="PS50940">
    <property type="entry name" value="CHIT_BIND_II"/>
    <property type="match status" value="2"/>
</dbReference>
<evidence type="ECO:0000259" key="7">
    <source>
        <dbReference type="PROSITE" id="PS50940"/>
    </source>
</evidence>
<dbReference type="InterPro" id="IPR051940">
    <property type="entry name" value="Chitin_bind-dev_reg"/>
</dbReference>
<dbReference type="SUPFAM" id="SSF57625">
    <property type="entry name" value="Invertebrate chitin-binding proteins"/>
    <property type="match status" value="2"/>
</dbReference>
<dbReference type="RefSeq" id="XP_009051766.1">
    <property type="nucleotide sequence ID" value="XM_009053518.1"/>
</dbReference>
<feature type="chain" id="PRO_5004717557" description="Chitin-binding type-2 domain-containing protein" evidence="6">
    <location>
        <begin position="17"/>
        <end position="159"/>
    </location>
</feature>
<keyword evidence="3" id="KW-0677">Repeat</keyword>
<dbReference type="KEGG" id="lgi:LOTGIDRAFT_228442"/>
<evidence type="ECO:0000256" key="5">
    <source>
        <dbReference type="ARBA" id="ARBA00023180"/>
    </source>
</evidence>
<evidence type="ECO:0000256" key="2">
    <source>
        <dbReference type="ARBA" id="ARBA00022729"/>
    </source>
</evidence>
<name>V4AWM7_LOTGI</name>
<dbReference type="OMA" id="MVYIPHE"/>
<dbReference type="OrthoDB" id="6020543at2759"/>
<dbReference type="PANTHER" id="PTHR23301">
    <property type="entry name" value="CHITIN BINDING PERITROPHIN-A"/>
    <property type="match status" value="1"/>
</dbReference>
<dbReference type="GeneID" id="20247667"/>
<dbReference type="HOGENOM" id="CLU_1662770_0_0_1"/>
<proteinExistence type="predicted"/>
<dbReference type="GO" id="GO:0005576">
    <property type="term" value="C:extracellular region"/>
    <property type="evidence" value="ECO:0007669"/>
    <property type="project" value="InterPro"/>
</dbReference>
<feature type="domain" description="Chitin-binding type-2" evidence="7">
    <location>
        <begin position="101"/>
        <end position="158"/>
    </location>
</feature>
<dbReference type="STRING" id="225164.V4AWM7"/>
<dbReference type="SMART" id="SM00494">
    <property type="entry name" value="ChtBD2"/>
    <property type="match status" value="2"/>
</dbReference>
<dbReference type="AlphaFoldDB" id="V4AWM7"/>
<dbReference type="GO" id="GO:0008061">
    <property type="term" value="F:chitin binding"/>
    <property type="evidence" value="ECO:0007669"/>
    <property type="project" value="UniProtKB-KW"/>
</dbReference>
<feature type="domain" description="Chitin-binding type-2" evidence="7">
    <location>
        <begin position="37"/>
        <end position="92"/>
    </location>
</feature>
<keyword evidence="9" id="KW-1185">Reference proteome</keyword>
<evidence type="ECO:0000313" key="9">
    <source>
        <dbReference type="Proteomes" id="UP000030746"/>
    </source>
</evidence>
<evidence type="ECO:0000256" key="3">
    <source>
        <dbReference type="ARBA" id="ARBA00022737"/>
    </source>
</evidence>
<keyword evidence="1" id="KW-0147">Chitin-binding</keyword>
<evidence type="ECO:0000256" key="4">
    <source>
        <dbReference type="ARBA" id="ARBA00023157"/>
    </source>
</evidence>
<reference evidence="8 9" key="1">
    <citation type="journal article" date="2013" name="Nature">
        <title>Insights into bilaterian evolution from three spiralian genomes.</title>
        <authorList>
            <person name="Simakov O."/>
            <person name="Marletaz F."/>
            <person name="Cho S.J."/>
            <person name="Edsinger-Gonzales E."/>
            <person name="Havlak P."/>
            <person name="Hellsten U."/>
            <person name="Kuo D.H."/>
            <person name="Larsson T."/>
            <person name="Lv J."/>
            <person name="Arendt D."/>
            <person name="Savage R."/>
            <person name="Osoegawa K."/>
            <person name="de Jong P."/>
            <person name="Grimwood J."/>
            <person name="Chapman J.A."/>
            <person name="Shapiro H."/>
            <person name="Aerts A."/>
            <person name="Otillar R.P."/>
            <person name="Terry A.Y."/>
            <person name="Boore J.L."/>
            <person name="Grigoriev I.V."/>
            <person name="Lindberg D.R."/>
            <person name="Seaver E.C."/>
            <person name="Weisblat D.A."/>
            <person name="Putnam N.H."/>
            <person name="Rokhsar D.S."/>
        </authorList>
    </citation>
    <scope>NUCLEOTIDE SEQUENCE [LARGE SCALE GENOMIC DNA]</scope>
</reference>
<dbReference type="CTD" id="20247667"/>
<dbReference type="InterPro" id="IPR036508">
    <property type="entry name" value="Chitin-bd_dom_sf"/>
</dbReference>
<dbReference type="Pfam" id="PF01607">
    <property type="entry name" value="CBM_14"/>
    <property type="match status" value="2"/>
</dbReference>
<dbReference type="InterPro" id="IPR002557">
    <property type="entry name" value="Chitin-bd_dom"/>
</dbReference>
<sequence length="159" mass="17967">MAVLLLSSFQVPLVMSGSDHCSASIICNVTSHLTEWTRFCGGKIGLFGHPEFCDRYIACAPSHLYIGRCPEGLHFNAKHTVCDWPYKANCKVKSNQNCPEVIICKNHVKYFQFPDWSDCNKFYVCTFGVLKKNSCPVGMHYDFVNWTCTFPSSATCFEP</sequence>
<keyword evidence="2 6" id="KW-0732">Signal</keyword>
<dbReference type="PANTHER" id="PTHR23301:SF0">
    <property type="entry name" value="CHITIN-BINDING TYPE-2 DOMAIN-CONTAINING PROTEIN-RELATED"/>
    <property type="match status" value="1"/>
</dbReference>
<keyword evidence="4" id="KW-1015">Disulfide bond</keyword>
<evidence type="ECO:0000313" key="8">
    <source>
        <dbReference type="EMBL" id="ESO97926.1"/>
    </source>
</evidence>
<dbReference type="Proteomes" id="UP000030746">
    <property type="component" value="Unassembled WGS sequence"/>
</dbReference>